<evidence type="ECO:0000313" key="3">
    <source>
        <dbReference type="EMBL" id="RRR24712.1"/>
    </source>
</evidence>
<organism evidence="3 5">
    <name type="scientific">Brachybacterium saurashtrense</name>
    <dbReference type="NCBI Taxonomy" id="556288"/>
    <lineage>
        <taxon>Bacteria</taxon>
        <taxon>Bacillati</taxon>
        <taxon>Actinomycetota</taxon>
        <taxon>Actinomycetes</taxon>
        <taxon>Micrococcales</taxon>
        <taxon>Dermabacteraceae</taxon>
        <taxon>Brachybacterium</taxon>
    </lineage>
</organism>
<dbReference type="KEGG" id="bsau:DWV08_08795"/>
<name>A0A345YP42_9MICO</name>
<dbReference type="EMBL" id="QSWH01000001">
    <property type="protein sequence ID" value="RRR24712.1"/>
    <property type="molecule type" value="Genomic_DNA"/>
</dbReference>
<dbReference type="EMBL" id="CP031356">
    <property type="protein sequence ID" value="AXK45694.1"/>
    <property type="molecule type" value="Genomic_DNA"/>
</dbReference>
<sequence>MTTRGPSRHGATAGPDRLRPGLRQALGAISEAPALVLTGRLDVLAVNPLGRALITPVLEAPGPNLARFLFLEPARSTEFYPEWDAVADEQVSRLRAEALRTPHHRALHRLIGELSTGSARFRELWSSSRPCACRPPRVRILHPVVGEIVLHREDVVPAADSTLTLRLGTVEPGTPSEERLRFLASWAAAPSASC</sequence>
<dbReference type="Pfam" id="PF17765">
    <property type="entry name" value="MLTR_LBD"/>
    <property type="match status" value="1"/>
</dbReference>
<reference evidence="3 5" key="2">
    <citation type="submission" date="2018-08" db="EMBL/GenBank/DDBJ databases">
        <title>Brachybacterium saurashtrense DSM 23186.</title>
        <authorList>
            <person name="Li Y."/>
        </authorList>
    </citation>
    <scope>NUCLEOTIDE SEQUENCE [LARGE SCALE GENOMIC DNA]</scope>
    <source>
        <strain evidence="3 5">DSM 23186</strain>
    </source>
</reference>
<dbReference type="PANTHER" id="PTHR35010:SF2">
    <property type="entry name" value="BLL4672 PROTEIN"/>
    <property type="match status" value="1"/>
</dbReference>
<gene>
    <name evidence="2" type="ORF">DWV08_08795</name>
    <name evidence="3" type="ORF">DXU92_00540</name>
</gene>
<evidence type="ECO:0000259" key="1">
    <source>
        <dbReference type="Pfam" id="PF17765"/>
    </source>
</evidence>
<protein>
    <recommendedName>
        <fullName evidence="1">MmyB-like transcription regulator ligand binding domain-containing protein</fullName>
    </recommendedName>
</protein>
<dbReference type="RefSeq" id="WP_115413442.1">
    <property type="nucleotide sequence ID" value="NZ_CP031356.1"/>
</dbReference>
<dbReference type="PANTHER" id="PTHR35010">
    <property type="entry name" value="BLL4672 PROTEIN-RELATED"/>
    <property type="match status" value="1"/>
</dbReference>
<dbReference type="Proteomes" id="UP000282185">
    <property type="component" value="Unassembled WGS sequence"/>
</dbReference>
<feature type="domain" description="MmyB-like transcription regulator ligand binding" evidence="1">
    <location>
        <begin position="18"/>
        <end position="183"/>
    </location>
</feature>
<dbReference type="Proteomes" id="UP000254236">
    <property type="component" value="Chromosome"/>
</dbReference>
<evidence type="ECO:0000313" key="2">
    <source>
        <dbReference type="EMBL" id="AXK45694.1"/>
    </source>
</evidence>
<keyword evidence="4" id="KW-1185">Reference proteome</keyword>
<reference evidence="2 4" key="1">
    <citation type="submission" date="2018-07" db="EMBL/GenBank/DDBJ databases">
        <title>Brachybacterium saurashtrense DSM 23186 genome sequence.</title>
        <authorList>
            <person name="Guo L."/>
        </authorList>
    </citation>
    <scope>NUCLEOTIDE SEQUENCE [LARGE SCALE GENOMIC DNA]</scope>
    <source>
        <strain evidence="2 4">DSM 23186</strain>
    </source>
</reference>
<dbReference type="OrthoDB" id="4790304at2"/>
<dbReference type="AlphaFoldDB" id="A0A345YP42"/>
<dbReference type="InterPro" id="IPR041413">
    <property type="entry name" value="MLTR_LBD"/>
</dbReference>
<proteinExistence type="predicted"/>
<evidence type="ECO:0000313" key="5">
    <source>
        <dbReference type="Proteomes" id="UP000282185"/>
    </source>
</evidence>
<accession>A0A345YP42</accession>
<dbReference type="Gene3D" id="3.30.450.180">
    <property type="match status" value="1"/>
</dbReference>
<evidence type="ECO:0000313" key="4">
    <source>
        <dbReference type="Proteomes" id="UP000254236"/>
    </source>
</evidence>